<comment type="caution">
    <text evidence="1">The sequence shown here is derived from an EMBL/GenBank/DDBJ whole genome shotgun (WGS) entry which is preliminary data.</text>
</comment>
<evidence type="ECO:0000313" key="2">
    <source>
        <dbReference type="Proteomes" id="UP000316759"/>
    </source>
</evidence>
<organism evidence="1 2">
    <name type="scientific">Fasciola gigantica</name>
    <name type="common">Giant liver fluke</name>
    <dbReference type="NCBI Taxonomy" id="46835"/>
    <lineage>
        <taxon>Eukaryota</taxon>
        <taxon>Metazoa</taxon>
        <taxon>Spiralia</taxon>
        <taxon>Lophotrochozoa</taxon>
        <taxon>Platyhelminthes</taxon>
        <taxon>Trematoda</taxon>
        <taxon>Digenea</taxon>
        <taxon>Plagiorchiida</taxon>
        <taxon>Echinostomata</taxon>
        <taxon>Echinostomatoidea</taxon>
        <taxon>Fasciolidae</taxon>
        <taxon>Fasciola</taxon>
    </lineage>
</organism>
<dbReference type="EMBL" id="SUNJ01014621">
    <property type="protein sequence ID" value="TPP56367.1"/>
    <property type="molecule type" value="Genomic_DNA"/>
</dbReference>
<sequence>MVYPKTQGHCLEHLELRRQKIPGVKYMRSRLAECMPRVMEDVSTILRRMEGQNSEANLKYKSYIDGRHGFKIYGTHITPCAETCPRINCHHFCLS</sequence>
<dbReference type="Proteomes" id="UP000316759">
    <property type="component" value="Unassembled WGS sequence"/>
</dbReference>
<protein>
    <submittedName>
        <fullName evidence="1">Uncharacterized protein</fullName>
    </submittedName>
</protein>
<evidence type="ECO:0000313" key="1">
    <source>
        <dbReference type="EMBL" id="TPP56367.1"/>
    </source>
</evidence>
<gene>
    <name evidence="1" type="ORF">FGIG_01756</name>
</gene>
<accession>A0A504YF41</accession>
<name>A0A504YF41_FASGI</name>
<keyword evidence="2" id="KW-1185">Reference proteome</keyword>
<proteinExistence type="predicted"/>
<dbReference type="AlphaFoldDB" id="A0A504YF41"/>
<reference evidence="1 2" key="1">
    <citation type="submission" date="2019-04" db="EMBL/GenBank/DDBJ databases">
        <title>Annotation for the trematode Fasciola gigantica.</title>
        <authorList>
            <person name="Choi Y.-J."/>
        </authorList>
    </citation>
    <scope>NUCLEOTIDE SEQUENCE [LARGE SCALE GENOMIC DNA]</scope>
    <source>
        <strain evidence="1">Uganda_cow_1</strain>
    </source>
</reference>